<dbReference type="RefSeq" id="WP_377378278.1">
    <property type="nucleotide sequence ID" value="NZ_JBHSSW010000009.1"/>
</dbReference>
<feature type="region of interest" description="Disordered" evidence="1">
    <location>
        <begin position="1"/>
        <end position="23"/>
    </location>
</feature>
<evidence type="ECO:0000313" key="2">
    <source>
        <dbReference type="EMBL" id="MFC6198221.1"/>
    </source>
</evidence>
<proteinExistence type="predicted"/>
<accession>A0ABW1S9K0</accession>
<organism evidence="2 3">
    <name type="scientific">Ponticaulis profundi</name>
    <dbReference type="NCBI Taxonomy" id="2665222"/>
    <lineage>
        <taxon>Bacteria</taxon>
        <taxon>Pseudomonadati</taxon>
        <taxon>Pseudomonadota</taxon>
        <taxon>Alphaproteobacteria</taxon>
        <taxon>Hyphomonadales</taxon>
        <taxon>Hyphomonadaceae</taxon>
        <taxon>Ponticaulis</taxon>
    </lineage>
</organism>
<dbReference type="InterPro" id="IPR010921">
    <property type="entry name" value="Trp_repressor/repl_initiator"/>
</dbReference>
<sequence>MMVREESVITSVPGPDGRPITLQDLPDPSIRRWVTRRKAEVVAAVRGGLLTLKEACERYNLSEEEFSGWERLYDRHGSKGLRVTRVQQYRN</sequence>
<comment type="caution">
    <text evidence="2">The sequence shown here is derived from an EMBL/GenBank/DDBJ whole genome shotgun (WGS) entry which is preliminary data.</text>
</comment>
<dbReference type="InterPro" id="IPR036388">
    <property type="entry name" value="WH-like_DNA-bd_sf"/>
</dbReference>
<evidence type="ECO:0000313" key="3">
    <source>
        <dbReference type="Proteomes" id="UP001596303"/>
    </source>
</evidence>
<dbReference type="SUPFAM" id="SSF48295">
    <property type="entry name" value="TrpR-like"/>
    <property type="match status" value="1"/>
</dbReference>
<keyword evidence="3" id="KW-1185">Reference proteome</keyword>
<dbReference type="Gene3D" id="1.10.10.10">
    <property type="entry name" value="Winged helix-like DNA-binding domain superfamily/Winged helix DNA-binding domain"/>
    <property type="match status" value="1"/>
</dbReference>
<dbReference type="Pfam" id="PF06627">
    <property type="entry name" value="DUF1153"/>
    <property type="match status" value="1"/>
</dbReference>
<dbReference type="Proteomes" id="UP001596303">
    <property type="component" value="Unassembled WGS sequence"/>
</dbReference>
<dbReference type="EMBL" id="JBHSSW010000009">
    <property type="protein sequence ID" value="MFC6198221.1"/>
    <property type="molecule type" value="Genomic_DNA"/>
</dbReference>
<evidence type="ECO:0000256" key="1">
    <source>
        <dbReference type="SAM" id="MobiDB-lite"/>
    </source>
</evidence>
<reference evidence="3" key="1">
    <citation type="journal article" date="2019" name="Int. J. Syst. Evol. Microbiol.">
        <title>The Global Catalogue of Microorganisms (GCM) 10K type strain sequencing project: providing services to taxonomists for standard genome sequencing and annotation.</title>
        <authorList>
            <consortium name="The Broad Institute Genomics Platform"/>
            <consortium name="The Broad Institute Genome Sequencing Center for Infectious Disease"/>
            <person name="Wu L."/>
            <person name="Ma J."/>
        </authorList>
    </citation>
    <scope>NUCLEOTIDE SEQUENCE [LARGE SCALE GENOMIC DNA]</scope>
    <source>
        <strain evidence="3">CGMCC-1.15741</strain>
    </source>
</reference>
<dbReference type="InterPro" id="IPR009534">
    <property type="entry name" value="DUF1153"/>
</dbReference>
<gene>
    <name evidence="2" type="ORF">ACFQDM_09030</name>
</gene>
<protein>
    <submittedName>
        <fullName evidence="2">DUF1153 domain-containing protein</fullName>
    </submittedName>
</protein>
<name>A0ABW1S9K0_9PROT</name>